<dbReference type="Proteomes" id="UP000824200">
    <property type="component" value="Unassembled WGS sequence"/>
</dbReference>
<organism evidence="2 3">
    <name type="scientific">Candidatus Fimimonas gallinarum</name>
    <dbReference type="NCBI Taxonomy" id="2840821"/>
    <lineage>
        <taxon>Bacteria</taxon>
        <taxon>Pseudomonadati</taxon>
        <taxon>Myxococcota</taxon>
        <taxon>Myxococcia</taxon>
        <taxon>Myxococcales</taxon>
        <taxon>Cystobacterineae</taxon>
        <taxon>Myxococcaceae</taxon>
        <taxon>Myxococcaceae incertae sedis</taxon>
        <taxon>Candidatus Fimimonas</taxon>
    </lineage>
</organism>
<dbReference type="AlphaFoldDB" id="A0A9D1E2U2"/>
<proteinExistence type="predicted"/>
<name>A0A9D1E2U2_9BACT</name>
<sequence>MDYEGVNSVVCDAEESDWLDVSYTERKYLKDQPKQQRFHNAVAKIKTGKAWKFAIVAVLCVAVLATMLFVDGDFKQDVFDAVKTAATSVFGGGETSKTNQINIPCNATLVDISDGVMTFNGGRVALSLTQGTVSETTADSVTVSMDDKTSVVYTNLTTVLVNVGDKVDANSLLGKYDEQYQASILQEGEVVKQVVGSETQLTWEI</sequence>
<gene>
    <name evidence="2" type="ORF">IAC95_00130</name>
</gene>
<reference evidence="2" key="2">
    <citation type="journal article" date="2021" name="PeerJ">
        <title>Extensive microbial diversity within the chicken gut microbiome revealed by metagenomics and culture.</title>
        <authorList>
            <person name="Gilroy R."/>
            <person name="Ravi A."/>
            <person name="Getino M."/>
            <person name="Pursley I."/>
            <person name="Horton D.L."/>
            <person name="Alikhan N.F."/>
            <person name="Baker D."/>
            <person name="Gharbi K."/>
            <person name="Hall N."/>
            <person name="Watson M."/>
            <person name="Adriaenssens E.M."/>
            <person name="Foster-Nyarko E."/>
            <person name="Jarju S."/>
            <person name="Secka A."/>
            <person name="Antonio M."/>
            <person name="Oren A."/>
            <person name="Chaudhuri R.R."/>
            <person name="La Ragione R."/>
            <person name="Hildebrand F."/>
            <person name="Pallen M.J."/>
        </authorList>
    </citation>
    <scope>NUCLEOTIDE SEQUENCE</scope>
    <source>
        <strain evidence="2">CHK121-14286</strain>
    </source>
</reference>
<keyword evidence="1" id="KW-0472">Membrane</keyword>
<dbReference type="EMBL" id="DVHL01000002">
    <property type="protein sequence ID" value="HIR65289.1"/>
    <property type="molecule type" value="Genomic_DNA"/>
</dbReference>
<reference evidence="2" key="1">
    <citation type="submission" date="2020-10" db="EMBL/GenBank/DDBJ databases">
        <authorList>
            <person name="Gilroy R."/>
        </authorList>
    </citation>
    <scope>NUCLEOTIDE SEQUENCE</scope>
    <source>
        <strain evidence="2">CHK121-14286</strain>
    </source>
</reference>
<evidence type="ECO:0000313" key="2">
    <source>
        <dbReference type="EMBL" id="HIR65289.1"/>
    </source>
</evidence>
<keyword evidence="1" id="KW-1133">Transmembrane helix</keyword>
<evidence type="ECO:0000256" key="1">
    <source>
        <dbReference type="SAM" id="Phobius"/>
    </source>
</evidence>
<keyword evidence="1" id="KW-0812">Transmembrane</keyword>
<accession>A0A9D1E2U2</accession>
<protein>
    <submittedName>
        <fullName evidence="2">Uncharacterized protein</fullName>
    </submittedName>
</protein>
<feature type="transmembrane region" description="Helical" evidence="1">
    <location>
        <begin position="50"/>
        <end position="70"/>
    </location>
</feature>
<comment type="caution">
    <text evidence="2">The sequence shown here is derived from an EMBL/GenBank/DDBJ whole genome shotgun (WGS) entry which is preliminary data.</text>
</comment>
<evidence type="ECO:0000313" key="3">
    <source>
        <dbReference type="Proteomes" id="UP000824200"/>
    </source>
</evidence>